<evidence type="ECO:0000313" key="3">
    <source>
        <dbReference type="Proteomes" id="UP000245396"/>
    </source>
</evidence>
<keyword evidence="3" id="KW-1185">Reference proteome</keyword>
<name>A0A316C0H5_PSESE</name>
<evidence type="ECO:0000313" key="2">
    <source>
        <dbReference type="EMBL" id="PWJ81481.1"/>
    </source>
</evidence>
<sequence>MNRRSFLAALGVAPIAAAGAATAAPKPLSATNGYVVPLDHYTTGECGPEAILPLRRGSDGHLPFTGIRSADGRLVITVDQITIKS</sequence>
<dbReference type="PROSITE" id="PS51318">
    <property type="entry name" value="TAT"/>
    <property type="match status" value="1"/>
</dbReference>
<dbReference type="NCBIfam" id="TIGR01409">
    <property type="entry name" value="TAT_signal_seq"/>
    <property type="match status" value="1"/>
</dbReference>
<proteinExistence type="predicted"/>
<keyword evidence="1" id="KW-0732">Signal</keyword>
<gene>
    <name evidence="2" type="ORF">C7441_11012</name>
</gene>
<dbReference type="InterPro" id="IPR019546">
    <property type="entry name" value="TAT_signal_bac_arc"/>
</dbReference>
<feature type="chain" id="PRO_5016317943" evidence="1">
    <location>
        <begin position="24"/>
        <end position="85"/>
    </location>
</feature>
<comment type="caution">
    <text evidence="2">The sequence shown here is derived from an EMBL/GenBank/DDBJ whole genome shotgun (WGS) entry which is preliminary data.</text>
</comment>
<reference evidence="2 3" key="1">
    <citation type="submission" date="2018-05" db="EMBL/GenBank/DDBJ databases">
        <title>Genomic Encyclopedia of Type Strains, Phase IV (KMG-IV): sequencing the most valuable type-strain genomes for metagenomic binning, comparative biology and taxonomic classification.</title>
        <authorList>
            <person name="Goeker M."/>
        </authorList>
    </citation>
    <scope>NUCLEOTIDE SEQUENCE [LARGE SCALE GENOMIC DNA]</scope>
    <source>
        <strain evidence="2 3">DSM 6986</strain>
    </source>
</reference>
<dbReference type="Proteomes" id="UP000245396">
    <property type="component" value="Unassembled WGS sequence"/>
</dbReference>
<dbReference type="EMBL" id="QGGG01000010">
    <property type="protein sequence ID" value="PWJ81481.1"/>
    <property type="molecule type" value="Genomic_DNA"/>
</dbReference>
<feature type="signal peptide" evidence="1">
    <location>
        <begin position="1"/>
        <end position="23"/>
    </location>
</feature>
<dbReference type="AlphaFoldDB" id="A0A316C0H5"/>
<protein>
    <submittedName>
        <fullName evidence="2">Secreted protein</fullName>
    </submittedName>
</protein>
<dbReference type="InterPro" id="IPR006311">
    <property type="entry name" value="TAT_signal"/>
</dbReference>
<organism evidence="2 3">
    <name type="scientific">Pseudaminobacter salicylatoxidans</name>
    <dbReference type="NCBI Taxonomy" id="93369"/>
    <lineage>
        <taxon>Bacteria</taxon>
        <taxon>Pseudomonadati</taxon>
        <taxon>Pseudomonadota</taxon>
        <taxon>Alphaproteobacteria</taxon>
        <taxon>Hyphomicrobiales</taxon>
        <taxon>Phyllobacteriaceae</taxon>
        <taxon>Pseudaminobacter</taxon>
    </lineage>
</organism>
<accession>A0A316C0H5</accession>
<dbReference type="OrthoDB" id="8448547at2"/>
<dbReference type="RefSeq" id="WP_109613459.1">
    <property type="nucleotide sequence ID" value="NZ_QGGG01000010.1"/>
</dbReference>
<evidence type="ECO:0000256" key="1">
    <source>
        <dbReference type="SAM" id="SignalP"/>
    </source>
</evidence>